<evidence type="ECO:0000313" key="5">
    <source>
        <dbReference type="EMBL" id="KAA3951004.1"/>
    </source>
</evidence>
<reference evidence="5 6" key="1">
    <citation type="journal article" date="2019" name="Nat. Med.">
        <title>A library of human gut bacterial isolates paired with longitudinal multiomics data enables mechanistic microbiome research.</title>
        <authorList>
            <person name="Poyet M."/>
            <person name="Groussin M."/>
            <person name="Gibbons S.M."/>
            <person name="Avila-Pacheco J."/>
            <person name="Jiang X."/>
            <person name="Kearney S.M."/>
            <person name="Perrotta A.R."/>
            <person name="Berdy B."/>
            <person name="Zhao S."/>
            <person name="Lieberman T.D."/>
            <person name="Swanson P.K."/>
            <person name="Smith M."/>
            <person name="Roesemann S."/>
            <person name="Alexander J.E."/>
            <person name="Rich S.A."/>
            <person name="Livny J."/>
            <person name="Vlamakis H."/>
            <person name="Clish C."/>
            <person name="Bullock K."/>
            <person name="Deik A."/>
            <person name="Scott J."/>
            <person name="Pierce K.A."/>
            <person name="Xavier R.J."/>
            <person name="Alm E.J."/>
        </authorList>
    </citation>
    <scope>NUCLEOTIDE SEQUENCE [LARGE SCALE GENOMIC DNA]</scope>
    <source>
        <strain evidence="5 6">BIOML-A163</strain>
    </source>
</reference>
<sequence length="305" mass="35498">METKHTKSELLYIEEHQSCQNYMTTIETGFKYLEFAKNAAFEEDNTTKNYLLFFLKGDFTICCNQFHNKLFHAGEMILIPRSSRLKGFAETDSSLLSMFFDIPAENCDKLILQSLSNVCNNIKYDFSPIKIRYPLTLFLEVLTHCIKNGMSCAHLHGLMQREFFFLLRGFYEKQEIAALFHPIIGKEVDFKDFVMHNHTKVDNIEQLISLSNMGRSCFFIKFNEVFGMTAKQWMLKQKNQRILEKMTKPGVCIKDIIEELGFDSQGNFNRYCKQHFGCTPKQLIEQCQATNQTSKPLLSLSVQNE</sequence>
<name>A0A5M5C1N1_BACOV</name>
<evidence type="ECO:0000259" key="4">
    <source>
        <dbReference type="PROSITE" id="PS01124"/>
    </source>
</evidence>
<dbReference type="Pfam" id="PF12833">
    <property type="entry name" value="HTH_18"/>
    <property type="match status" value="1"/>
</dbReference>
<dbReference type="PROSITE" id="PS01124">
    <property type="entry name" value="HTH_ARAC_FAMILY_2"/>
    <property type="match status" value="1"/>
</dbReference>
<dbReference type="Gene3D" id="1.10.10.60">
    <property type="entry name" value="Homeodomain-like"/>
    <property type="match status" value="1"/>
</dbReference>
<protein>
    <submittedName>
        <fullName evidence="5">Helix-turn-helix transcriptional regulator</fullName>
    </submittedName>
</protein>
<dbReference type="GO" id="GO:0003700">
    <property type="term" value="F:DNA-binding transcription factor activity"/>
    <property type="evidence" value="ECO:0007669"/>
    <property type="project" value="InterPro"/>
</dbReference>
<dbReference type="SUPFAM" id="SSF46689">
    <property type="entry name" value="Homeodomain-like"/>
    <property type="match status" value="1"/>
</dbReference>
<evidence type="ECO:0000256" key="2">
    <source>
        <dbReference type="ARBA" id="ARBA00023125"/>
    </source>
</evidence>
<dbReference type="SMART" id="SM00342">
    <property type="entry name" value="HTH_ARAC"/>
    <property type="match status" value="1"/>
</dbReference>
<accession>A0A5M5C1N1</accession>
<keyword evidence="2" id="KW-0238">DNA-binding</keyword>
<dbReference type="AlphaFoldDB" id="A0A5M5C1N1"/>
<organism evidence="5 6">
    <name type="scientific">Bacteroides ovatus</name>
    <dbReference type="NCBI Taxonomy" id="28116"/>
    <lineage>
        <taxon>Bacteria</taxon>
        <taxon>Pseudomonadati</taxon>
        <taxon>Bacteroidota</taxon>
        <taxon>Bacteroidia</taxon>
        <taxon>Bacteroidales</taxon>
        <taxon>Bacteroidaceae</taxon>
        <taxon>Bacteroides</taxon>
    </lineage>
</organism>
<dbReference type="InterPro" id="IPR050959">
    <property type="entry name" value="MarA-like"/>
</dbReference>
<dbReference type="EMBL" id="VWLE01000197">
    <property type="protein sequence ID" value="KAA3951004.1"/>
    <property type="molecule type" value="Genomic_DNA"/>
</dbReference>
<dbReference type="Proteomes" id="UP000323717">
    <property type="component" value="Unassembled WGS sequence"/>
</dbReference>
<evidence type="ECO:0000256" key="1">
    <source>
        <dbReference type="ARBA" id="ARBA00023015"/>
    </source>
</evidence>
<dbReference type="InterPro" id="IPR009057">
    <property type="entry name" value="Homeodomain-like_sf"/>
</dbReference>
<proteinExistence type="predicted"/>
<evidence type="ECO:0000256" key="3">
    <source>
        <dbReference type="ARBA" id="ARBA00023163"/>
    </source>
</evidence>
<dbReference type="PANTHER" id="PTHR47504:SF5">
    <property type="entry name" value="RIGHT ORIGIN-BINDING PROTEIN"/>
    <property type="match status" value="1"/>
</dbReference>
<comment type="caution">
    <text evidence="5">The sequence shown here is derived from an EMBL/GenBank/DDBJ whole genome shotgun (WGS) entry which is preliminary data.</text>
</comment>
<gene>
    <name evidence="5" type="ORF">F3D71_14225</name>
</gene>
<dbReference type="GO" id="GO:0043565">
    <property type="term" value="F:sequence-specific DNA binding"/>
    <property type="evidence" value="ECO:0007669"/>
    <property type="project" value="InterPro"/>
</dbReference>
<keyword evidence="1" id="KW-0805">Transcription regulation</keyword>
<dbReference type="InterPro" id="IPR018060">
    <property type="entry name" value="HTH_AraC"/>
</dbReference>
<dbReference type="RefSeq" id="WP_149968248.1">
    <property type="nucleotide sequence ID" value="NZ_JAHYNU010000009.1"/>
</dbReference>
<feature type="domain" description="HTH araC/xylS-type" evidence="4">
    <location>
        <begin position="188"/>
        <end position="286"/>
    </location>
</feature>
<keyword evidence="3" id="KW-0804">Transcription</keyword>
<evidence type="ECO:0000313" key="6">
    <source>
        <dbReference type="Proteomes" id="UP000323717"/>
    </source>
</evidence>
<dbReference type="PANTHER" id="PTHR47504">
    <property type="entry name" value="RIGHT ORIGIN-BINDING PROTEIN"/>
    <property type="match status" value="1"/>
</dbReference>